<evidence type="ECO:0000256" key="1">
    <source>
        <dbReference type="SAM" id="MobiDB-lite"/>
    </source>
</evidence>
<dbReference type="InterPro" id="IPR000868">
    <property type="entry name" value="Isochorismatase-like_dom"/>
</dbReference>
<reference evidence="3 4" key="1">
    <citation type="journal article" date="2008" name="Int. J. Syst. Evol. Microbiol.">
        <title>Nocardioides daphniae sp. nov., isolated from Daphnia cucullata (Crustacea: Cladocera).</title>
        <authorList>
            <person name="Toth E.M."/>
            <person name="Keki Z."/>
            <person name="Homonnay Z.G."/>
            <person name="Borsodi A.K."/>
            <person name="Marialigeti K."/>
            <person name="Schumann P."/>
        </authorList>
    </citation>
    <scope>NUCLEOTIDE SEQUENCE [LARGE SCALE GENOMIC DNA]</scope>
    <source>
        <strain evidence="3 4">JCM 16608</strain>
    </source>
</reference>
<feature type="compositionally biased region" description="Basic and acidic residues" evidence="1">
    <location>
        <begin position="1"/>
        <end position="11"/>
    </location>
</feature>
<dbReference type="SUPFAM" id="SSF52499">
    <property type="entry name" value="Isochorismatase-like hydrolases"/>
    <property type="match status" value="1"/>
</dbReference>
<dbReference type="Pfam" id="PF00857">
    <property type="entry name" value="Isochorismatase"/>
    <property type="match status" value="1"/>
</dbReference>
<dbReference type="Gene3D" id="3.40.50.850">
    <property type="entry name" value="Isochorismatase-like"/>
    <property type="match status" value="1"/>
</dbReference>
<organism evidence="3 4">
    <name type="scientific">Nocardioides daphniae</name>
    <dbReference type="NCBI Taxonomy" id="402297"/>
    <lineage>
        <taxon>Bacteria</taxon>
        <taxon>Bacillati</taxon>
        <taxon>Actinomycetota</taxon>
        <taxon>Actinomycetes</taxon>
        <taxon>Propionibacteriales</taxon>
        <taxon>Nocardioidaceae</taxon>
        <taxon>Nocardioides</taxon>
    </lineage>
</organism>
<accession>A0A4P7UBN9</accession>
<protein>
    <submittedName>
        <fullName evidence="3">Isochorismatase family protein</fullName>
    </submittedName>
</protein>
<feature type="region of interest" description="Disordered" evidence="1">
    <location>
        <begin position="166"/>
        <end position="212"/>
    </location>
</feature>
<evidence type="ECO:0000259" key="2">
    <source>
        <dbReference type="Pfam" id="PF00857"/>
    </source>
</evidence>
<evidence type="ECO:0000313" key="3">
    <source>
        <dbReference type="EMBL" id="QCC77530.1"/>
    </source>
</evidence>
<evidence type="ECO:0000313" key="4">
    <source>
        <dbReference type="Proteomes" id="UP000297025"/>
    </source>
</evidence>
<name>A0A4P7UBN9_9ACTN</name>
<proteinExistence type="predicted"/>
<gene>
    <name evidence="3" type="ORF">E2C04_10725</name>
</gene>
<dbReference type="KEGG" id="ndp:E2C04_10725"/>
<feature type="region of interest" description="Disordered" evidence="1">
    <location>
        <begin position="1"/>
        <end position="30"/>
    </location>
</feature>
<dbReference type="AlphaFoldDB" id="A0A4P7UBN9"/>
<feature type="domain" description="Isochorismatase-like" evidence="2">
    <location>
        <begin position="40"/>
        <end position="147"/>
    </location>
</feature>
<dbReference type="EMBL" id="CP038462">
    <property type="protein sequence ID" value="QCC77530.1"/>
    <property type="molecule type" value="Genomic_DNA"/>
</dbReference>
<dbReference type="InterPro" id="IPR036380">
    <property type="entry name" value="Isochorismatase-like_sf"/>
</dbReference>
<sequence length="212" mass="23627">MVERYPLEGRPNHTLRSARGRAGPGGAPPAGLDWVGPMQCLILIDLQEDFFNPPPMRPQRAGVVEAAHEWVAWARKRSLPVIEVRTVNPLDPATWALNMREDGQPVVLAGTEGAMRLHELDFEPDAIVEKRRDDAFHDTGLGDLLARPLCRRGGDRRRLDRGLRRDDRGLGLRPRHPGRDRGWRGGLPGPGGPPPGPRLLRGQYRQQVITPT</sequence>
<dbReference type="Proteomes" id="UP000297025">
    <property type="component" value="Chromosome"/>
</dbReference>